<evidence type="ECO:0000313" key="3">
    <source>
        <dbReference type="Proteomes" id="UP000295367"/>
    </source>
</evidence>
<proteinExistence type="predicted"/>
<comment type="caution">
    <text evidence="2">The sequence shown here is derived from an EMBL/GenBank/DDBJ whole genome shotgun (WGS) entry which is preliminary data.</text>
</comment>
<organism evidence="2 3">
    <name type="scientific">Sulfurirhabdus autotrophica</name>
    <dbReference type="NCBI Taxonomy" id="1706046"/>
    <lineage>
        <taxon>Bacteria</taxon>
        <taxon>Pseudomonadati</taxon>
        <taxon>Pseudomonadota</taxon>
        <taxon>Betaproteobacteria</taxon>
        <taxon>Nitrosomonadales</taxon>
        <taxon>Sulfuricellaceae</taxon>
        <taxon>Sulfurirhabdus</taxon>
    </lineage>
</organism>
<sequence>MNTWMTRWTLFFGLLALMISGSVSAAADLEVNTPAISSIKQSMQDRHGQLAEFYTSGAVGLTRDGQIAVHDAGLVPLSKRQQVNSLVADENRDRSALYREIARANGHPEWESEVRSTFADRWVSKAASGWWYQNGSGSWVKK</sequence>
<dbReference type="Pfam" id="PF07027">
    <property type="entry name" value="DUF1318"/>
    <property type="match status" value="1"/>
</dbReference>
<dbReference type="InterPro" id="IPR008309">
    <property type="entry name" value="YdbL"/>
</dbReference>
<keyword evidence="3" id="KW-1185">Reference proteome</keyword>
<evidence type="ECO:0008006" key="4">
    <source>
        <dbReference type="Google" id="ProtNLM"/>
    </source>
</evidence>
<feature type="chain" id="PRO_5020613658" description="DUF1318 domain-containing protein" evidence="1">
    <location>
        <begin position="26"/>
        <end position="142"/>
    </location>
</feature>
<gene>
    <name evidence="2" type="ORF">EDC63_12444</name>
</gene>
<evidence type="ECO:0000313" key="2">
    <source>
        <dbReference type="EMBL" id="TCV81294.1"/>
    </source>
</evidence>
<dbReference type="Proteomes" id="UP000295367">
    <property type="component" value="Unassembled WGS sequence"/>
</dbReference>
<keyword evidence="1" id="KW-0732">Signal</keyword>
<protein>
    <recommendedName>
        <fullName evidence="4">DUF1318 domain-containing protein</fullName>
    </recommendedName>
</protein>
<feature type="signal peptide" evidence="1">
    <location>
        <begin position="1"/>
        <end position="25"/>
    </location>
</feature>
<dbReference type="PIRSF" id="PIRSF025560">
    <property type="entry name" value="UCP025560"/>
    <property type="match status" value="1"/>
</dbReference>
<accession>A0A4R3XV82</accession>
<reference evidence="2 3" key="1">
    <citation type="submission" date="2019-03" db="EMBL/GenBank/DDBJ databases">
        <title>Genomic Encyclopedia of Type Strains, Phase IV (KMG-IV): sequencing the most valuable type-strain genomes for metagenomic binning, comparative biology and taxonomic classification.</title>
        <authorList>
            <person name="Goeker M."/>
        </authorList>
    </citation>
    <scope>NUCLEOTIDE SEQUENCE [LARGE SCALE GENOMIC DNA]</scope>
    <source>
        <strain evidence="2 3">DSM 100309</strain>
    </source>
</reference>
<evidence type="ECO:0000256" key="1">
    <source>
        <dbReference type="SAM" id="SignalP"/>
    </source>
</evidence>
<dbReference type="AlphaFoldDB" id="A0A4R3XV82"/>
<dbReference type="EMBL" id="SMCO01000024">
    <property type="protein sequence ID" value="TCV81294.1"/>
    <property type="molecule type" value="Genomic_DNA"/>
</dbReference>
<name>A0A4R3XV82_9PROT</name>
<dbReference type="OrthoDB" id="8526313at2"/>